<evidence type="ECO:0000256" key="1">
    <source>
        <dbReference type="SAM" id="Phobius"/>
    </source>
</evidence>
<accession>A0A2T3ZIF7</accession>
<dbReference type="AlphaFoldDB" id="A0A2T3ZIF7"/>
<keyword evidence="1" id="KW-0472">Membrane</keyword>
<evidence type="ECO:0000313" key="2">
    <source>
        <dbReference type="EMBL" id="PTB44599.1"/>
    </source>
</evidence>
<dbReference type="Proteomes" id="UP000240493">
    <property type="component" value="Unassembled WGS sequence"/>
</dbReference>
<protein>
    <submittedName>
        <fullName evidence="2">Uncharacterized protein</fullName>
    </submittedName>
</protein>
<keyword evidence="1" id="KW-1133">Transmembrane helix</keyword>
<dbReference type="EMBL" id="KZ679258">
    <property type="protein sequence ID" value="PTB44599.1"/>
    <property type="molecule type" value="Genomic_DNA"/>
</dbReference>
<organism evidence="2 3">
    <name type="scientific">Trichoderma asperellum (strain ATCC 204424 / CBS 433.97 / NBRC 101777)</name>
    <dbReference type="NCBI Taxonomy" id="1042311"/>
    <lineage>
        <taxon>Eukaryota</taxon>
        <taxon>Fungi</taxon>
        <taxon>Dikarya</taxon>
        <taxon>Ascomycota</taxon>
        <taxon>Pezizomycotina</taxon>
        <taxon>Sordariomycetes</taxon>
        <taxon>Hypocreomycetidae</taxon>
        <taxon>Hypocreales</taxon>
        <taxon>Hypocreaceae</taxon>
        <taxon>Trichoderma</taxon>
    </lineage>
</organism>
<proteinExistence type="predicted"/>
<gene>
    <name evidence="2" type="ORF">M441DRAFT_55626</name>
</gene>
<keyword evidence="1" id="KW-0812">Transmembrane</keyword>
<evidence type="ECO:0000313" key="3">
    <source>
        <dbReference type="Proteomes" id="UP000240493"/>
    </source>
</evidence>
<name>A0A2T3ZIF7_TRIA4</name>
<feature type="transmembrane region" description="Helical" evidence="1">
    <location>
        <begin position="36"/>
        <end position="56"/>
    </location>
</feature>
<sequence>MAHTFVHTYGTTCGGSMYYYVVAITSSSLLHPGIPFFLLSGLFAASSPIFAAFFPLPSVETHAAGSPFKVNLPGLAKLA</sequence>
<reference evidence="2 3" key="1">
    <citation type="submission" date="2016-07" db="EMBL/GenBank/DDBJ databases">
        <title>Multiple horizontal gene transfer events from other fungi enriched the ability of initially mycotrophic Trichoderma (Ascomycota) to feed on dead plant biomass.</title>
        <authorList>
            <consortium name="DOE Joint Genome Institute"/>
            <person name="Aerts A."/>
            <person name="Atanasova L."/>
            <person name="Chenthamara K."/>
            <person name="Zhang J."/>
            <person name="Grujic M."/>
            <person name="Henrissat B."/>
            <person name="Kuo A."/>
            <person name="Salamov A."/>
            <person name="Lipzen A."/>
            <person name="Labutti K."/>
            <person name="Barry K."/>
            <person name="Miao Y."/>
            <person name="Rahimi M.J."/>
            <person name="Shen Q."/>
            <person name="Grigoriev I.V."/>
            <person name="Kubicek C.P."/>
            <person name="Druzhinina I.S."/>
        </authorList>
    </citation>
    <scope>NUCLEOTIDE SEQUENCE [LARGE SCALE GENOMIC DNA]</scope>
    <source>
        <strain evidence="2 3">CBS 433.97</strain>
    </source>
</reference>
<keyword evidence="3" id="KW-1185">Reference proteome</keyword>